<protein>
    <submittedName>
        <fullName evidence="5">NAD(P)-linked oxidoreductase superfamily protein</fullName>
    </submittedName>
</protein>
<proteinExistence type="predicted"/>
<dbReference type="GO" id="GO:0005737">
    <property type="term" value="C:cytoplasm"/>
    <property type="evidence" value="ECO:0007669"/>
    <property type="project" value="TreeGrafter"/>
</dbReference>
<comment type="caution">
    <text evidence="5">The sequence shown here is derived from an EMBL/GenBank/DDBJ whole genome shotgun (WGS) entry which is preliminary data.</text>
</comment>
<dbReference type="InterPro" id="IPR036812">
    <property type="entry name" value="NAD(P)_OxRdtase_dom_sf"/>
</dbReference>
<keyword evidence="2" id="KW-0560">Oxidoreductase</keyword>
<evidence type="ECO:0000313" key="5">
    <source>
        <dbReference type="EMBL" id="GFY83662.1"/>
    </source>
</evidence>
<dbReference type="SUPFAM" id="SSF51430">
    <property type="entry name" value="NAD(P)-linked oxidoreductase"/>
    <property type="match status" value="1"/>
</dbReference>
<evidence type="ECO:0000256" key="1">
    <source>
        <dbReference type="ARBA" id="ARBA00022857"/>
    </source>
</evidence>
<dbReference type="InterPro" id="IPR050791">
    <property type="entry name" value="Aldo-Keto_reductase"/>
</dbReference>
<evidence type="ECO:0000256" key="2">
    <source>
        <dbReference type="ARBA" id="ARBA00023002"/>
    </source>
</evidence>
<keyword evidence="1" id="KW-0521">NADP</keyword>
<evidence type="ECO:0000313" key="6">
    <source>
        <dbReference type="Proteomes" id="UP000585474"/>
    </source>
</evidence>
<dbReference type="PANTHER" id="PTHR43625">
    <property type="entry name" value="AFLATOXIN B1 ALDEHYDE REDUCTASE"/>
    <property type="match status" value="1"/>
</dbReference>
<dbReference type="GO" id="GO:0016491">
    <property type="term" value="F:oxidoreductase activity"/>
    <property type="evidence" value="ECO:0007669"/>
    <property type="project" value="UniProtKB-KW"/>
</dbReference>
<dbReference type="Gene3D" id="2.60.40.2310">
    <property type="match status" value="1"/>
</dbReference>
<evidence type="ECO:0000259" key="4">
    <source>
        <dbReference type="Pfam" id="PF17766"/>
    </source>
</evidence>
<dbReference type="OrthoDB" id="37537at2759"/>
<dbReference type="PANTHER" id="PTHR43625:SF40">
    <property type="entry name" value="ALDO-KETO REDUCTASE YAKC [NADP(+)]"/>
    <property type="match status" value="1"/>
</dbReference>
<dbReference type="Pfam" id="PF17766">
    <property type="entry name" value="fn3_6"/>
    <property type="match status" value="1"/>
</dbReference>
<feature type="domain" description="Subtilisin-like protease fibronectin type-III" evidence="4">
    <location>
        <begin position="2"/>
        <end position="62"/>
    </location>
</feature>
<dbReference type="Gene3D" id="3.20.20.100">
    <property type="entry name" value="NADP-dependent oxidoreductase domain"/>
    <property type="match status" value="1"/>
</dbReference>
<sequence length="237" mass="26135">MAPKGSVVTVSPETLVFGENYEKQSYSLTIRYTSDKNRPVPFGSVIWVEENGKQRLRSPIVVSPVVKSIHINSLSAPDLSHTTNYTHLETDGESGKDEAGVAGAGGFCTGPWLHGHVGLPPAQARRRYDQTHPARRPLRVTFLDTSDIYGPPPNEVLLGKALKGGIREQVELATKFRISFAGGNREVRGDPAYVRTACEGSLKRLQIDCIDLYYQHRIDTRVPIEITVLPLSLSNDQ</sequence>
<dbReference type="EMBL" id="BJWL01000003">
    <property type="protein sequence ID" value="GFY83662.1"/>
    <property type="molecule type" value="Genomic_DNA"/>
</dbReference>
<dbReference type="InterPro" id="IPR023210">
    <property type="entry name" value="NADP_OxRdtase_dom"/>
</dbReference>
<dbReference type="InterPro" id="IPR041469">
    <property type="entry name" value="Subtilisin-like_FN3"/>
</dbReference>
<feature type="domain" description="NADP-dependent oxidoreductase" evidence="3">
    <location>
        <begin position="140"/>
        <end position="227"/>
    </location>
</feature>
<gene>
    <name evidence="5" type="ORF">Acr_03g0004360</name>
</gene>
<dbReference type="Pfam" id="PF00248">
    <property type="entry name" value="Aldo_ket_red"/>
    <property type="match status" value="1"/>
</dbReference>
<evidence type="ECO:0000259" key="3">
    <source>
        <dbReference type="Pfam" id="PF00248"/>
    </source>
</evidence>
<accession>A0A7J0EBI3</accession>
<dbReference type="Proteomes" id="UP000585474">
    <property type="component" value="Unassembled WGS sequence"/>
</dbReference>
<organism evidence="5 6">
    <name type="scientific">Actinidia rufa</name>
    <dbReference type="NCBI Taxonomy" id="165716"/>
    <lineage>
        <taxon>Eukaryota</taxon>
        <taxon>Viridiplantae</taxon>
        <taxon>Streptophyta</taxon>
        <taxon>Embryophyta</taxon>
        <taxon>Tracheophyta</taxon>
        <taxon>Spermatophyta</taxon>
        <taxon>Magnoliopsida</taxon>
        <taxon>eudicotyledons</taxon>
        <taxon>Gunneridae</taxon>
        <taxon>Pentapetalae</taxon>
        <taxon>asterids</taxon>
        <taxon>Ericales</taxon>
        <taxon>Actinidiaceae</taxon>
        <taxon>Actinidia</taxon>
    </lineage>
</organism>
<keyword evidence="6" id="KW-1185">Reference proteome</keyword>
<name>A0A7J0EBI3_9ERIC</name>
<dbReference type="AlphaFoldDB" id="A0A7J0EBI3"/>
<reference evidence="5 6" key="1">
    <citation type="submission" date="2019-07" db="EMBL/GenBank/DDBJ databases">
        <title>De Novo Assembly of kiwifruit Actinidia rufa.</title>
        <authorList>
            <person name="Sugita-Konishi S."/>
            <person name="Sato K."/>
            <person name="Mori E."/>
            <person name="Abe Y."/>
            <person name="Kisaki G."/>
            <person name="Hamano K."/>
            <person name="Suezawa K."/>
            <person name="Otani M."/>
            <person name="Fukuda T."/>
            <person name="Manabe T."/>
            <person name="Gomi K."/>
            <person name="Tabuchi M."/>
            <person name="Akimitsu K."/>
            <person name="Kataoka I."/>
        </authorList>
    </citation>
    <scope>NUCLEOTIDE SEQUENCE [LARGE SCALE GENOMIC DNA]</scope>
    <source>
        <strain evidence="6">cv. Fuchu</strain>
    </source>
</reference>